<dbReference type="InterPro" id="IPR029058">
    <property type="entry name" value="AB_hydrolase_fold"/>
</dbReference>
<dbReference type="Proteomes" id="UP000824782">
    <property type="component" value="Unassembled WGS sequence"/>
</dbReference>
<dbReference type="PANTHER" id="PTHR12277">
    <property type="entry name" value="ALPHA/BETA HYDROLASE DOMAIN-CONTAINING PROTEIN"/>
    <property type="match status" value="1"/>
</dbReference>
<evidence type="ECO:0000256" key="6">
    <source>
        <dbReference type="ARBA" id="ARBA00022692"/>
    </source>
</evidence>
<evidence type="ECO:0000256" key="18">
    <source>
        <dbReference type="SAM" id="Phobius"/>
    </source>
</evidence>
<dbReference type="Pfam" id="PF00561">
    <property type="entry name" value="Abhydrolase_1"/>
    <property type="match status" value="1"/>
</dbReference>
<keyword evidence="19" id="KW-0732">Signal</keyword>
<keyword evidence="12" id="KW-0325">Glycoprotein</keyword>
<keyword evidence="9 18" id="KW-1133">Transmembrane helix</keyword>
<keyword evidence="7" id="KW-0378">Hydrolase</keyword>
<keyword evidence="8" id="KW-0256">Endoplasmic reticulum</keyword>
<dbReference type="PROSITE" id="PS51257">
    <property type="entry name" value="PROKAR_LIPOPROTEIN"/>
    <property type="match status" value="1"/>
</dbReference>
<evidence type="ECO:0000256" key="9">
    <source>
        <dbReference type="ARBA" id="ARBA00022989"/>
    </source>
</evidence>
<accession>A0AAV6ZM27</accession>
<keyword evidence="10" id="KW-0443">Lipid metabolism</keyword>
<dbReference type="FunFam" id="3.40.50.1820:FF:000069">
    <property type="entry name" value="monoacylglycerol lipase ABHD12"/>
    <property type="match status" value="1"/>
</dbReference>
<dbReference type="EC" id="3.1.1.23" evidence="4"/>
<evidence type="ECO:0000259" key="20">
    <source>
        <dbReference type="Pfam" id="PF00561"/>
    </source>
</evidence>
<name>A0AAV6ZM27_ENGPU</name>
<comment type="caution">
    <text evidence="21">The sequence shown here is derived from an EMBL/GenBank/DDBJ whole genome shotgun (WGS) entry which is preliminary data.</text>
</comment>
<gene>
    <name evidence="21" type="ORF">GDO81_026654</name>
</gene>
<dbReference type="GO" id="GO:0006660">
    <property type="term" value="P:phosphatidylserine catabolic process"/>
    <property type="evidence" value="ECO:0007669"/>
    <property type="project" value="TreeGrafter"/>
</dbReference>
<comment type="catalytic activity">
    <reaction evidence="1">
        <text>Hydrolyzes glycerol monoesters of long-chain fatty acids.</text>
        <dbReference type="EC" id="3.1.1.23"/>
    </reaction>
</comment>
<organism evidence="21 22">
    <name type="scientific">Engystomops pustulosus</name>
    <name type="common">Tungara frog</name>
    <name type="synonym">Physalaemus pustulosus</name>
    <dbReference type="NCBI Taxonomy" id="76066"/>
    <lineage>
        <taxon>Eukaryota</taxon>
        <taxon>Metazoa</taxon>
        <taxon>Chordata</taxon>
        <taxon>Craniata</taxon>
        <taxon>Vertebrata</taxon>
        <taxon>Euteleostomi</taxon>
        <taxon>Amphibia</taxon>
        <taxon>Batrachia</taxon>
        <taxon>Anura</taxon>
        <taxon>Neobatrachia</taxon>
        <taxon>Hyloidea</taxon>
        <taxon>Leptodactylidae</taxon>
        <taxon>Leiuperinae</taxon>
        <taxon>Engystomops</taxon>
    </lineage>
</organism>
<comment type="similarity">
    <text evidence="3">Belongs to the serine esterase family.</text>
</comment>
<evidence type="ECO:0000256" key="14">
    <source>
        <dbReference type="ARBA" id="ARBA00030575"/>
    </source>
</evidence>
<evidence type="ECO:0000256" key="8">
    <source>
        <dbReference type="ARBA" id="ARBA00022824"/>
    </source>
</evidence>
<proteinExistence type="inferred from homology"/>
<evidence type="ECO:0000256" key="7">
    <source>
        <dbReference type="ARBA" id="ARBA00022801"/>
    </source>
</evidence>
<evidence type="ECO:0000256" key="19">
    <source>
        <dbReference type="SAM" id="SignalP"/>
    </source>
</evidence>
<evidence type="ECO:0000256" key="1">
    <source>
        <dbReference type="ARBA" id="ARBA00001613"/>
    </source>
</evidence>
<dbReference type="GO" id="GO:0005789">
    <property type="term" value="C:endoplasmic reticulum membrane"/>
    <property type="evidence" value="ECO:0007669"/>
    <property type="project" value="UniProtKB-SubCell"/>
</dbReference>
<dbReference type="GO" id="GO:0004622">
    <property type="term" value="F:phosphatidylcholine lysophospholipase activity"/>
    <property type="evidence" value="ECO:0007669"/>
    <property type="project" value="TreeGrafter"/>
</dbReference>
<evidence type="ECO:0000256" key="13">
    <source>
        <dbReference type="ARBA" id="ARBA00030502"/>
    </source>
</evidence>
<dbReference type="EMBL" id="WNYA01000062">
    <property type="protein sequence ID" value="KAG8550336.1"/>
    <property type="molecule type" value="Genomic_DNA"/>
</dbReference>
<feature type="signal peptide" evidence="19">
    <location>
        <begin position="1"/>
        <end position="19"/>
    </location>
</feature>
<feature type="transmembrane region" description="Helical" evidence="18">
    <location>
        <begin position="181"/>
        <end position="203"/>
    </location>
</feature>
<protein>
    <recommendedName>
        <fullName evidence="5">Lysophosphatidylserine lipase ABHD12</fullName>
        <ecNumber evidence="4">3.1.1.23</ecNumber>
    </recommendedName>
    <alternativeName>
        <fullName evidence="16">2-arachidonoylglycerol hydrolase ABHD12</fullName>
    </alternativeName>
    <alternativeName>
        <fullName evidence="15">Abhydrolase domain-containing protein 12</fullName>
    </alternativeName>
    <alternativeName>
        <fullName evidence="14">Monoacylglycerol lipase ABHD12</fullName>
    </alternativeName>
    <alternativeName>
        <fullName evidence="13">Oxidized phosphatidylserine lipase ABHD12</fullName>
    </alternativeName>
</protein>
<keyword evidence="22" id="KW-1185">Reference proteome</keyword>
<sequence>MKLWGHCAGLTLLLGCSCGGTVQRERGSRGVIHGLRGSWSPFLHLSALVLSHAGGGPVALVTRQPPRVIGRLEVTGAAPVCGAQLCCVQEGAQQQPGQCSVPSSCAHPRSAASCAPACPGMRNRSEPAAREHDRFGAAPLDRDCRLKNLRIPGSTAAKGHYPHDSDCDSKGMRRLSRRHGLWSRLRTFIFALVGLYIAIPFLVKICPAIQTQLVFLNLVRFPYFIDLKRPQDQGLNHTCNFYLQPEEDVSIGVWHTVPAVVWKDAQGKDQAWYEEVMSTSYPVILYLHGNAGTRGGDHRVQLYKVLSSLGFHVISFDYRGWGDSVGSPSETGMTYDALHVFDWIKARSGDNPVYIWGHSLGTGVATNLVRRLCERETPPDALILESPFTNIREEAKSHPFSVIYRYFPGFDWFFLDPITASGIKFANDDNVKYISCPLLILHAEDDPVIPFHLGRKLYNIAAPARSLRDYKVQFVPFHKDLGYRHKYIYRSPELKQILRDFLGGTEQQ</sequence>
<dbReference type="AlphaFoldDB" id="A0AAV6ZM27"/>
<evidence type="ECO:0000256" key="5">
    <source>
        <dbReference type="ARBA" id="ARBA00015438"/>
    </source>
</evidence>
<evidence type="ECO:0000256" key="16">
    <source>
        <dbReference type="ARBA" id="ARBA00033386"/>
    </source>
</evidence>
<dbReference type="EMBL" id="WNYA01000062">
    <property type="protein sequence ID" value="KAG8550335.1"/>
    <property type="molecule type" value="Genomic_DNA"/>
</dbReference>
<evidence type="ECO:0000256" key="4">
    <source>
        <dbReference type="ARBA" id="ARBA00013254"/>
    </source>
</evidence>
<keyword evidence="11 18" id="KW-0472">Membrane</keyword>
<comment type="function">
    <text evidence="17">Lysophosphatidylserine (LPS) lipase that mediates the hydrolysis of lysophosphatidylserine, a class of signaling lipids that regulates immunological and neurological processes. Represents a major lysophosphatidylserine lipase in the brain, thereby playing a key role in the central nervous system. Also able to hydrolyze oxidized phosphatidylserine; oxidized phosphatidylserine is produced in response to severe inflammatory stress and constitutes a proapoptotic 'eat me' signal. Also has monoacylglycerol (MAG) lipase activity: hydrolyzes 2-arachidonoylglycerol (2-AG), thereby acting as a regulator of endocannabinoid signaling pathways. Has a strong preference for very-long-chain lipid substrates; substrate specificity is likely due to improved catalysis and not improved substrate binding.</text>
</comment>
<evidence type="ECO:0000256" key="15">
    <source>
        <dbReference type="ARBA" id="ARBA00032497"/>
    </source>
</evidence>
<dbReference type="GO" id="GO:0047372">
    <property type="term" value="F:monoacylglycerol lipase activity"/>
    <property type="evidence" value="ECO:0007669"/>
    <property type="project" value="UniProtKB-EC"/>
</dbReference>
<comment type="subcellular location">
    <subcellularLocation>
        <location evidence="2">Endoplasmic reticulum membrane</location>
        <topology evidence="2">Single-pass membrane protein</topology>
    </subcellularLocation>
</comment>
<dbReference type="SUPFAM" id="SSF53474">
    <property type="entry name" value="alpha/beta-Hydrolases"/>
    <property type="match status" value="1"/>
</dbReference>
<reference evidence="21" key="1">
    <citation type="thesis" date="2020" institute="ProQuest LLC" country="789 East Eisenhower Parkway, Ann Arbor, MI, USA">
        <title>Comparative Genomics and Chromosome Evolution.</title>
        <authorList>
            <person name="Mudd A.B."/>
        </authorList>
    </citation>
    <scope>NUCLEOTIDE SEQUENCE</scope>
    <source>
        <strain evidence="21">237g6f4</strain>
        <tissue evidence="21">Blood</tissue>
    </source>
</reference>
<dbReference type="InterPro" id="IPR000073">
    <property type="entry name" value="AB_hydrolase_1"/>
</dbReference>
<dbReference type="PANTHER" id="PTHR12277:SF61">
    <property type="entry name" value="LYSOPHOSPHATIDYLSERINE LIPASE ABHD12"/>
    <property type="match status" value="1"/>
</dbReference>
<evidence type="ECO:0000256" key="12">
    <source>
        <dbReference type="ARBA" id="ARBA00023180"/>
    </source>
</evidence>
<dbReference type="Gene3D" id="3.40.50.1820">
    <property type="entry name" value="alpha/beta hydrolase"/>
    <property type="match status" value="1"/>
</dbReference>
<evidence type="ECO:0000256" key="2">
    <source>
        <dbReference type="ARBA" id="ARBA00004389"/>
    </source>
</evidence>
<feature type="domain" description="AB hydrolase-1" evidence="20">
    <location>
        <begin position="282"/>
        <end position="376"/>
    </location>
</feature>
<feature type="chain" id="PRO_5044715471" description="Lysophosphatidylserine lipase ABHD12" evidence="19">
    <location>
        <begin position="20"/>
        <end position="508"/>
    </location>
</feature>
<evidence type="ECO:0000256" key="11">
    <source>
        <dbReference type="ARBA" id="ARBA00023136"/>
    </source>
</evidence>
<evidence type="ECO:0000256" key="3">
    <source>
        <dbReference type="ARBA" id="ARBA00006584"/>
    </source>
</evidence>
<evidence type="ECO:0000313" key="21">
    <source>
        <dbReference type="EMBL" id="KAG8550336.1"/>
    </source>
</evidence>
<evidence type="ECO:0000256" key="10">
    <source>
        <dbReference type="ARBA" id="ARBA00023098"/>
    </source>
</evidence>
<evidence type="ECO:0000256" key="17">
    <source>
        <dbReference type="ARBA" id="ARBA00045941"/>
    </source>
</evidence>
<evidence type="ECO:0000313" key="22">
    <source>
        <dbReference type="Proteomes" id="UP000824782"/>
    </source>
</evidence>
<keyword evidence="6 18" id="KW-0812">Transmembrane</keyword>
<dbReference type="GO" id="GO:0052651">
    <property type="term" value="P:monoacylglycerol catabolic process"/>
    <property type="evidence" value="ECO:0007669"/>
    <property type="project" value="TreeGrafter"/>
</dbReference>